<reference evidence="1" key="1">
    <citation type="journal article" date="2021" name="bioRxiv">
        <title>Whole Genome Assembly and Annotation of Northern Wild Rice, Zizania palustris L., Supports a Whole Genome Duplication in the Zizania Genus.</title>
        <authorList>
            <person name="Haas M."/>
            <person name="Kono T."/>
            <person name="Macchietto M."/>
            <person name="Millas R."/>
            <person name="McGilp L."/>
            <person name="Shao M."/>
            <person name="Duquette J."/>
            <person name="Hirsch C.N."/>
            <person name="Kimball J."/>
        </authorList>
    </citation>
    <scope>NUCLEOTIDE SEQUENCE</scope>
    <source>
        <tissue evidence="1">Fresh leaf tissue</tissue>
    </source>
</reference>
<dbReference type="PANTHER" id="PTHR46235:SF3">
    <property type="entry name" value="PHD FINGER-CONTAINING PROTEIN DDB_G0268158"/>
    <property type="match status" value="1"/>
</dbReference>
<name>A0A8J5RIM8_ZIZPA</name>
<dbReference type="AlphaFoldDB" id="A0A8J5RIM8"/>
<dbReference type="Proteomes" id="UP000729402">
    <property type="component" value="Unassembled WGS sequence"/>
</dbReference>
<gene>
    <name evidence="1" type="ORF">GUJ93_ZPchr0533g6554</name>
</gene>
<comment type="caution">
    <text evidence="1">The sequence shown here is derived from an EMBL/GenBank/DDBJ whole genome shotgun (WGS) entry which is preliminary data.</text>
</comment>
<reference evidence="1" key="2">
    <citation type="submission" date="2021-02" db="EMBL/GenBank/DDBJ databases">
        <authorList>
            <person name="Kimball J.A."/>
            <person name="Haas M.W."/>
            <person name="Macchietto M."/>
            <person name="Kono T."/>
            <person name="Duquette J."/>
            <person name="Shao M."/>
        </authorList>
    </citation>
    <scope>NUCLEOTIDE SEQUENCE</scope>
    <source>
        <tissue evidence="1">Fresh leaf tissue</tissue>
    </source>
</reference>
<proteinExistence type="predicted"/>
<organism evidence="1 2">
    <name type="scientific">Zizania palustris</name>
    <name type="common">Northern wild rice</name>
    <dbReference type="NCBI Taxonomy" id="103762"/>
    <lineage>
        <taxon>Eukaryota</taxon>
        <taxon>Viridiplantae</taxon>
        <taxon>Streptophyta</taxon>
        <taxon>Embryophyta</taxon>
        <taxon>Tracheophyta</taxon>
        <taxon>Spermatophyta</taxon>
        <taxon>Magnoliopsida</taxon>
        <taxon>Liliopsida</taxon>
        <taxon>Poales</taxon>
        <taxon>Poaceae</taxon>
        <taxon>BOP clade</taxon>
        <taxon>Oryzoideae</taxon>
        <taxon>Oryzeae</taxon>
        <taxon>Zizaniinae</taxon>
        <taxon>Zizania</taxon>
    </lineage>
</organism>
<sequence>MLMFDDDDDEPQVDVVDNFSSDTQDQPVCISVLPFQFKATDGVPDAKRMCSCGELLILPEETEKNLWIHLRRIFDKFDVRPSEDDFRNHHLLIKQFAEKDLTLAKSQILQAFIQEKYSKKKNKVGSDKVEIKVPFIADDDIDEIRYGYQY</sequence>
<dbReference type="PANTHER" id="PTHR46235">
    <property type="entry name" value="PHD FINGER-CONTAINING PROTEIN DDB_G0268158"/>
    <property type="match status" value="1"/>
</dbReference>
<dbReference type="EMBL" id="JAAALK010001721">
    <property type="protein sequence ID" value="KAG8040764.1"/>
    <property type="molecule type" value="Genomic_DNA"/>
</dbReference>
<evidence type="ECO:0000313" key="2">
    <source>
        <dbReference type="Proteomes" id="UP000729402"/>
    </source>
</evidence>
<protein>
    <submittedName>
        <fullName evidence="1">Uncharacterized protein</fullName>
    </submittedName>
</protein>
<keyword evidence="2" id="KW-1185">Reference proteome</keyword>
<accession>A0A8J5RIM8</accession>
<evidence type="ECO:0000313" key="1">
    <source>
        <dbReference type="EMBL" id="KAG8040764.1"/>
    </source>
</evidence>